<dbReference type="EMBL" id="KZ988847">
    <property type="protein sequence ID" value="RKP11513.1"/>
    <property type="molecule type" value="Genomic_DNA"/>
</dbReference>
<evidence type="ECO:0000256" key="2">
    <source>
        <dbReference type="SAM" id="SignalP"/>
    </source>
</evidence>
<feature type="signal peptide" evidence="2">
    <location>
        <begin position="1"/>
        <end position="20"/>
    </location>
</feature>
<feature type="region of interest" description="Disordered" evidence="1">
    <location>
        <begin position="39"/>
        <end position="167"/>
    </location>
</feature>
<evidence type="ECO:0000313" key="4">
    <source>
        <dbReference type="Proteomes" id="UP000267251"/>
    </source>
</evidence>
<dbReference type="AlphaFoldDB" id="A0A4P9XYK0"/>
<feature type="compositionally biased region" description="Basic and acidic residues" evidence="1">
    <location>
        <begin position="75"/>
        <end position="95"/>
    </location>
</feature>
<reference evidence="4" key="1">
    <citation type="journal article" date="2018" name="Nat. Microbiol.">
        <title>Leveraging single-cell genomics to expand the fungal tree of life.</title>
        <authorList>
            <person name="Ahrendt S.R."/>
            <person name="Quandt C.A."/>
            <person name="Ciobanu D."/>
            <person name="Clum A."/>
            <person name="Salamov A."/>
            <person name="Andreopoulos B."/>
            <person name="Cheng J.F."/>
            <person name="Woyke T."/>
            <person name="Pelin A."/>
            <person name="Henrissat B."/>
            <person name="Reynolds N.K."/>
            <person name="Benny G.L."/>
            <person name="Smith M.E."/>
            <person name="James T.Y."/>
            <person name="Grigoriev I.V."/>
        </authorList>
    </citation>
    <scope>NUCLEOTIDE SEQUENCE [LARGE SCALE GENOMIC DNA]</scope>
</reference>
<evidence type="ECO:0000256" key="1">
    <source>
        <dbReference type="SAM" id="MobiDB-lite"/>
    </source>
</evidence>
<keyword evidence="2" id="KW-0732">Signal</keyword>
<feature type="compositionally biased region" description="Low complexity" evidence="1">
    <location>
        <begin position="42"/>
        <end position="51"/>
    </location>
</feature>
<keyword evidence="4" id="KW-1185">Reference proteome</keyword>
<dbReference type="Proteomes" id="UP000267251">
    <property type="component" value="Unassembled WGS sequence"/>
</dbReference>
<feature type="compositionally biased region" description="Basic residues" evidence="1">
    <location>
        <begin position="146"/>
        <end position="167"/>
    </location>
</feature>
<evidence type="ECO:0000313" key="3">
    <source>
        <dbReference type="EMBL" id="RKP11513.1"/>
    </source>
</evidence>
<gene>
    <name evidence="3" type="ORF">BJ684DRAFT_21910</name>
</gene>
<organism evidence="3 4">
    <name type="scientific">Piptocephalis cylindrospora</name>
    <dbReference type="NCBI Taxonomy" id="1907219"/>
    <lineage>
        <taxon>Eukaryota</taxon>
        <taxon>Fungi</taxon>
        <taxon>Fungi incertae sedis</taxon>
        <taxon>Zoopagomycota</taxon>
        <taxon>Zoopagomycotina</taxon>
        <taxon>Zoopagomycetes</taxon>
        <taxon>Zoopagales</taxon>
        <taxon>Piptocephalidaceae</taxon>
        <taxon>Piptocephalis</taxon>
    </lineage>
</organism>
<proteinExistence type="predicted"/>
<accession>A0A4P9XYK0</accession>
<feature type="chain" id="PRO_5020663156" evidence="2">
    <location>
        <begin position="21"/>
        <end position="167"/>
    </location>
</feature>
<sequence length="167" mass="18104">MQQPTTFLAILVSVFLSTSALPIENKGLGYPTSPLDYPVLPQDNYSSSDGSYGQGGVTGLEDDGTHGISSWSSDADPHGEYLVKRGVTDREDYGDHGISSWTSDDETQGSNLVKRGVTDRKDYGDHGISSWTSDDEPKGGKQTKYGNKRNNRRHGHSGRHGKGGYHS</sequence>
<dbReference type="OrthoDB" id="10521901at2759"/>
<feature type="compositionally biased region" description="Basic and acidic residues" evidence="1">
    <location>
        <begin position="116"/>
        <end position="125"/>
    </location>
</feature>
<protein>
    <submittedName>
        <fullName evidence="3">Uncharacterized protein</fullName>
    </submittedName>
</protein>
<name>A0A4P9XYK0_9FUNG</name>